<accession>A0A2M9G2S3</accession>
<gene>
    <name evidence="2" type="ORF">CVT23_09590</name>
</gene>
<reference evidence="2 3" key="1">
    <citation type="submission" date="2017-11" db="EMBL/GenBank/DDBJ databases">
        <title>Draft genome sequence of Rhizobiales bacterium SY3-13.</title>
        <authorList>
            <person name="Sun C."/>
        </authorList>
    </citation>
    <scope>NUCLEOTIDE SEQUENCE [LARGE SCALE GENOMIC DNA]</scope>
    <source>
        <strain evidence="2 3">SY3-13</strain>
    </source>
</reference>
<dbReference type="EMBL" id="PHIG01000031">
    <property type="protein sequence ID" value="PJK30005.1"/>
    <property type="molecule type" value="Genomic_DNA"/>
</dbReference>
<comment type="caution">
    <text evidence="2">The sequence shown here is derived from an EMBL/GenBank/DDBJ whole genome shotgun (WGS) entry which is preliminary data.</text>
</comment>
<dbReference type="PANTHER" id="PTHR41521:SF4">
    <property type="entry name" value="BLR0684 PROTEIN"/>
    <property type="match status" value="1"/>
</dbReference>
<dbReference type="Proteomes" id="UP000229498">
    <property type="component" value="Unassembled WGS sequence"/>
</dbReference>
<dbReference type="InterPro" id="IPR010753">
    <property type="entry name" value="DUF1330"/>
</dbReference>
<evidence type="ECO:0000313" key="2">
    <source>
        <dbReference type="EMBL" id="PJK30005.1"/>
    </source>
</evidence>
<dbReference type="SUPFAM" id="SSF54909">
    <property type="entry name" value="Dimeric alpha+beta barrel"/>
    <property type="match status" value="1"/>
</dbReference>
<evidence type="ECO:0000259" key="1">
    <source>
        <dbReference type="Pfam" id="PF07045"/>
    </source>
</evidence>
<protein>
    <submittedName>
        <fullName evidence="2">DUF1330 domain-containing protein</fullName>
    </submittedName>
</protein>
<evidence type="ECO:0000313" key="3">
    <source>
        <dbReference type="Proteomes" id="UP000229498"/>
    </source>
</evidence>
<dbReference type="PANTHER" id="PTHR41521">
    <property type="match status" value="1"/>
</dbReference>
<keyword evidence="3" id="KW-1185">Reference proteome</keyword>
<dbReference type="Pfam" id="PF07045">
    <property type="entry name" value="DUF1330"/>
    <property type="match status" value="1"/>
</dbReference>
<sequence>MTAHVSVQIRIKDRAKLKEYASQAPATVAAHGGRFIVRGNVTEVLSGNADLDVVAMIEFPDAETARRWYNSAEYQALIPIREQGADMVFALVEMP</sequence>
<name>A0A2M9G2S3_9PROT</name>
<dbReference type="Gene3D" id="3.30.70.100">
    <property type="match status" value="1"/>
</dbReference>
<dbReference type="InterPro" id="IPR011008">
    <property type="entry name" value="Dimeric_a/b-barrel"/>
</dbReference>
<organism evidence="2 3">
    <name type="scientific">Minwuia thermotolerans</name>
    <dbReference type="NCBI Taxonomy" id="2056226"/>
    <lineage>
        <taxon>Bacteria</taxon>
        <taxon>Pseudomonadati</taxon>
        <taxon>Pseudomonadota</taxon>
        <taxon>Alphaproteobacteria</taxon>
        <taxon>Minwuiales</taxon>
        <taxon>Minwuiaceae</taxon>
        <taxon>Minwuia</taxon>
    </lineage>
</organism>
<dbReference type="RefSeq" id="WP_109793279.1">
    <property type="nucleotide sequence ID" value="NZ_PHIG01000031.1"/>
</dbReference>
<feature type="domain" description="DUF1330" evidence="1">
    <location>
        <begin position="6"/>
        <end position="93"/>
    </location>
</feature>
<dbReference type="OrthoDB" id="9806380at2"/>
<dbReference type="AlphaFoldDB" id="A0A2M9G2S3"/>
<proteinExistence type="predicted"/>